<organism evidence="3 4">
    <name type="scientific">Marinomonas rhodophyticola</name>
    <dbReference type="NCBI Taxonomy" id="2992803"/>
    <lineage>
        <taxon>Bacteria</taxon>
        <taxon>Pseudomonadati</taxon>
        <taxon>Pseudomonadota</taxon>
        <taxon>Gammaproteobacteria</taxon>
        <taxon>Oceanospirillales</taxon>
        <taxon>Oceanospirillaceae</taxon>
        <taxon>Marinomonas</taxon>
    </lineage>
</organism>
<dbReference type="InterPro" id="IPR006680">
    <property type="entry name" value="Amidohydro-rel"/>
</dbReference>
<keyword evidence="4" id="KW-1185">Reference proteome</keyword>
<protein>
    <submittedName>
        <fullName evidence="3">Amidohydrolase family protein</fullName>
    </submittedName>
</protein>
<proteinExistence type="inferred from homology"/>
<dbReference type="Gene3D" id="3.20.20.140">
    <property type="entry name" value="Metal-dependent hydrolases"/>
    <property type="match status" value="1"/>
</dbReference>
<evidence type="ECO:0000256" key="1">
    <source>
        <dbReference type="ARBA" id="ARBA00038310"/>
    </source>
</evidence>
<dbReference type="RefSeq" id="WP_265218269.1">
    <property type="nucleotide sequence ID" value="NZ_JAPEUL010000007.1"/>
</dbReference>
<dbReference type="InterPro" id="IPR032466">
    <property type="entry name" value="Metal_Hydrolase"/>
</dbReference>
<dbReference type="EMBL" id="JAPEUL010000007">
    <property type="protein sequence ID" value="MCW4629067.1"/>
    <property type="molecule type" value="Genomic_DNA"/>
</dbReference>
<feature type="domain" description="Amidohydrolase-related" evidence="2">
    <location>
        <begin position="50"/>
        <end position="360"/>
    </location>
</feature>
<evidence type="ECO:0000259" key="2">
    <source>
        <dbReference type="Pfam" id="PF04909"/>
    </source>
</evidence>
<dbReference type="PANTHER" id="PTHR43569:SF1">
    <property type="entry name" value="BLL3371 PROTEIN"/>
    <property type="match status" value="1"/>
</dbReference>
<name>A0ABT3KEU8_9GAMM</name>
<dbReference type="PANTHER" id="PTHR43569">
    <property type="entry name" value="AMIDOHYDROLASE"/>
    <property type="match status" value="1"/>
</dbReference>
<sequence>MSHSSNSTYQDKMLEAWQQRMLVNSPNPNPNKEWLSQVEEAPLFPELAIVDAHHHLWDRSGFRYLLEEYADDIGFSGRNVVASVFVQCRSMYRQDGPEMMRPVGEVEFVRGIAAQARSGYYGKTKVAAAIVGGADLLLGREVASVLDAMQEAGGRLFKGVRTPVAAHPDPVIRSNPVPVSEGLMLTKAFIAGAEQLVQRGLLLDLWVYQTQLMEVARLAQALPNLRIVINHAGGPLGLGAYQFDRERHFADWRAALTALADCPNVFIKLGGFGMPIMGFELYSKSQPPTSAELARCISPYINTCIELFGYERCMFESNFPVDKGSYSYGVLWNAFCRVAEYWTAQDRDQVFHATASRLYQIDREK</sequence>
<evidence type="ECO:0000313" key="3">
    <source>
        <dbReference type="EMBL" id="MCW4629067.1"/>
    </source>
</evidence>
<comment type="caution">
    <text evidence="3">The sequence shown here is derived from an EMBL/GenBank/DDBJ whole genome shotgun (WGS) entry which is preliminary data.</text>
</comment>
<comment type="similarity">
    <text evidence="1">Belongs to the metallo-dependent hydrolases superfamily.</text>
</comment>
<evidence type="ECO:0000313" key="4">
    <source>
        <dbReference type="Proteomes" id="UP001431181"/>
    </source>
</evidence>
<gene>
    <name evidence="3" type="ORF">ONZ52_08860</name>
</gene>
<dbReference type="Pfam" id="PF04909">
    <property type="entry name" value="Amidohydro_2"/>
    <property type="match status" value="1"/>
</dbReference>
<reference evidence="3" key="1">
    <citation type="submission" date="2022-11" db="EMBL/GenBank/DDBJ databases">
        <title>Marinomonas sp. nov., isolated from marine algae.</title>
        <authorList>
            <person name="Choi D.G."/>
            <person name="Kim J.M."/>
            <person name="Lee J.K."/>
            <person name="Baek J.H."/>
            <person name="Jeon C.O."/>
        </authorList>
    </citation>
    <scope>NUCLEOTIDE SEQUENCE</scope>
    <source>
        <strain evidence="3">KJ51-3</strain>
    </source>
</reference>
<accession>A0ABT3KEU8</accession>
<dbReference type="Proteomes" id="UP001431181">
    <property type="component" value="Unassembled WGS sequence"/>
</dbReference>
<dbReference type="SUPFAM" id="SSF51556">
    <property type="entry name" value="Metallo-dependent hydrolases"/>
    <property type="match status" value="1"/>
</dbReference>
<dbReference type="InterPro" id="IPR052350">
    <property type="entry name" value="Metallo-dep_Lactonases"/>
</dbReference>